<evidence type="ECO:0000256" key="14">
    <source>
        <dbReference type="ARBA" id="ARBA00023170"/>
    </source>
</evidence>
<keyword evidence="3" id="KW-1003">Cell membrane</keyword>
<sequence length="368" mass="36425">MMRNSFIKTTLLLILVCSPVLAQVGIGTTQPDDSAILEVESTEKGFLPPRMTTNQRNDINSPAIGLQIFNLDTDCIEVYFANGGWRSIGCGDCVQAIWNFTNCGKTGRFGPSQAQCNSSYSNTNLEGNVTISTQGIQEWTVPITGTYKIEVAGAQGGGENAASSTSGSGTEGSVVEGDFNLTAGTTLSILVGHKPETALAGGGGSFVVDGSTPLIIAGGGGSDGANNIVNAERNGRIETSGGTLPGITRADNGNGGNRDTTSGGAGGGLLTNGSGTNTTGAGLSFFNGGIGASGQSGLYLAGFGGGGARNGSYGAGGGGGYSGGSASGGTAARRAGGGGGSYNNGTNQNNTAGANTGHGYVTIQRICL</sequence>
<keyword evidence="5" id="KW-0812">Transmembrane</keyword>
<evidence type="ECO:0000256" key="8">
    <source>
        <dbReference type="ARBA" id="ARBA00022777"/>
    </source>
</evidence>
<evidence type="ECO:0000256" key="10">
    <source>
        <dbReference type="ARBA" id="ARBA00022989"/>
    </source>
</evidence>
<feature type="signal peptide" evidence="17">
    <location>
        <begin position="1"/>
        <end position="22"/>
    </location>
</feature>
<keyword evidence="12" id="KW-0829">Tyrosine-protein kinase</keyword>
<evidence type="ECO:0000256" key="5">
    <source>
        <dbReference type="ARBA" id="ARBA00022692"/>
    </source>
</evidence>
<dbReference type="InterPro" id="IPR055163">
    <property type="entry name" value="ALK/LTK-like_GRD"/>
</dbReference>
<evidence type="ECO:0000256" key="15">
    <source>
        <dbReference type="ARBA" id="ARBA00023180"/>
    </source>
</evidence>
<keyword evidence="8" id="KW-0418">Kinase</keyword>
<keyword evidence="4" id="KW-0808">Transferase</keyword>
<evidence type="ECO:0000256" key="1">
    <source>
        <dbReference type="ARBA" id="ARBA00004251"/>
    </source>
</evidence>
<evidence type="ECO:0000256" key="17">
    <source>
        <dbReference type="SAM" id="SignalP"/>
    </source>
</evidence>
<feature type="domain" description="ALK/LTK-like glycine-rich" evidence="18">
    <location>
        <begin position="144"/>
        <end position="355"/>
    </location>
</feature>
<protein>
    <recommendedName>
        <fullName evidence="2">receptor protein-tyrosine kinase</fullName>
        <ecNumber evidence="2">2.7.10.1</ecNumber>
    </recommendedName>
</protein>
<evidence type="ECO:0000256" key="12">
    <source>
        <dbReference type="ARBA" id="ARBA00023137"/>
    </source>
</evidence>
<evidence type="ECO:0000256" key="7">
    <source>
        <dbReference type="ARBA" id="ARBA00022741"/>
    </source>
</evidence>
<reference evidence="20" key="1">
    <citation type="journal article" date="2019" name="Int. J. Syst. Evol. Microbiol.">
        <title>The Global Catalogue of Microorganisms (GCM) 10K type strain sequencing project: providing services to taxonomists for standard genome sequencing and annotation.</title>
        <authorList>
            <consortium name="The Broad Institute Genomics Platform"/>
            <consortium name="The Broad Institute Genome Sequencing Center for Infectious Disease"/>
            <person name="Wu L."/>
            <person name="Ma J."/>
        </authorList>
    </citation>
    <scope>NUCLEOTIDE SEQUENCE [LARGE SCALE GENOMIC DNA]</scope>
    <source>
        <strain evidence="20">CGMCC 1.12931</strain>
    </source>
</reference>
<evidence type="ECO:0000256" key="9">
    <source>
        <dbReference type="ARBA" id="ARBA00022840"/>
    </source>
</evidence>
<dbReference type="Proteomes" id="UP000599179">
    <property type="component" value="Unassembled WGS sequence"/>
</dbReference>
<feature type="chain" id="PRO_5045708737" description="receptor protein-tyrosine kinase" evidence="17">
    <location>
        <begin position="23"/>
        <end position="368"/>
    </location>
</feature>
<dbReference type="PANTHER" id="PTHR31535">
    <property type="match status" value="1"/>
</dbReference>
<keyword evidence="10" id="KW-1133">Transmembrane helix</keyword>
<proteinExistence type="predicted"/>
<gene>
    <name evidence="19" type="ORF">GCM10010832_26450</name>
</gene>
<accession>A0ABQ1SNC9</accession>
<comment type="caution">
    <text evidence="19">The sequence shown here is derived from an EMBL/GenBank/DDBJ whole genome shotgun (WGS) entry which is preliminary data.</text>
</comment>
<evidence type="ECO:0000256" key="13">
    <source>
        <dbReference type="ARBA" id="ARBA00023157"/>
    </source>
</evidence>
<dbReference type="PANTHER" id="PTHR31535:SF3">
    <property type="entry name" value="REGULATORY PROTEIN ZESTE"/>
    <property type="match status" value="1"/>
</dbReference>
<dbReference type="Pfam" id="PF12810">
    <property type="entry name" value="ALK_LTK_GRD"/>
    <property type="match status" value="1"/>
</dbReference>
<evidence type="ECO:0000313" key="19">
    <source>
        <dbReference type="EMBL" id="GGE45243.1"/>
    </source>
</evidence>
<evidence type="ECO:0000256" key="4">
    <source>
        <dbReference type="ARBA" id="ARBA00022679"/>
    </source>
</evidence>
<keyword evidence="20" id="KW-1185">Reference proteome</keyword>
<organism evidence="19 20">
    <name type="scientific">Psychroflexus planctonicus</name>
    <dbReference type="NCBI Taxonomy" id="1526575"/>
    <lineage>
        <taxon>Bacteria</taxon>
        <taxon>Pseudomonadati</taxon>
        <taxon>Bacteroidota</taxon>
        <taxon>Flavobacteriia</taxon>
        <taxon>Flavobacteriales</taxon>
        <taxon>Flavobacteriaceae</taxon>
        <taxon>Psychroflexus</taxon>
    </lineage>
</organism>
<comment type="subcellular location">
    <subcellularLocation>
        <location evidence="1">Cell membrane</location>
        <topology evidence="1">Single-pass type I membrane protein</topology>
    </subcellularLocation>
</comment>
<keyword evidence="9" id="KW-0067">ATP-binding</keyword>
<evidence type="ECO:0000256" key="2">
    <source>
        <dbReference type="ARBA" id="ARBA00011902"/>
    </source>
</evidence>
<keyword evidence="15" id="KW-0325">Glycoprotein</keyword>
<dbReference type="EMBL" id="BMGM01000017">
    <property type="protein sequence ID" value="GGE45243.1"/>
    <property type="molecule type" value="Genomic_DNA"/>
</dbReference>
<evidence type="ECO:0000256" key="6">
    <source>
        <dbReference type="ARBA" id="ARBA00022729"/>
    </source>
</evidence>
<keyword evidence="11" id="KW-0472">Membrane</keyword>
<evidence type="ECO:0000313" key="20">
    <source>
        <dbReference type="Proteomes" id="UP000599179"/>
    </source>
</evidence>
<keyword evidence="7" id="KW-0547">Nucleotide-binding</keyword>
<evidence type="ECO:0000259" key="18">
    <source>
        <dbReference type="Pfam" id="PF12810"/>
    </source>
</evidence>
<keyword evidence="6 17" id="KW-0732">Signal</keyword>
<keyword evidence="13" id="KW-1015">Disulfide bond</keyword>
<evidence type="ECO:0000256" key="3">
    <source>
        <dbReference type="ARBA" id="ARBA00022475"/>
    </source>
</evidence>
<name>A0ABQ1SNC9_9FLAO</name>
<dbReference type="EC" id="2.7.10.1" evidence="2"/>
<evidence type="ECO:0000256" key="16">
    <source>
        <dbReference type="SAM" id="MobiDB-lite"/>
    </source>
</evidence>
<feature type="region of interest" description="Disordered" evidence="16">
    <location>
        <begin position="236"/>
        <end position="271"/>
    </location>
</feature>
<keyword evidence="14" id="KW-0675">Receptor</keyword>
<evidence type="ECO:0000256" key="11">
    <source>
        <dbReference type="ARBA" id="ARBA00023136"/>
    </source>
</evidence>